<organism evidence="12 13">
    <name type="scientific">Phyllotreta striolata</name>
    <name type="common">Striped flea beetle</name>
    <name type="synonym">Crioceris striolata</name>
    <dbReference type="NCBI Taxonomy" id="444603"/>
    <lineage>
        <taxon>Eukaryota</taxon>
        <taxon>Metazoa</taxon>
        <taxon>Ecdysozoa</taxon>
        <taxon>Arthropoda</taxon>
        <taxon>Hexapoda</taxon>
        <taxon>Insecta</taxon>
        <taxon>Pterygota</taxon>
        <taxon>Neoptera</taxon>
        <taxon>Endopterygota</taxon>
        <taxon>Coleoptera</taxon>
        <taxon>Polyphaga</taxon>
        <taxon>Cucujiformia</taxon>
        <taxon>Chrysomeloidea</taxon>
        <taxon>Chrysomelidae</taxon>
        <taxon>Galerucinae</taxon>
        <taxon>Alticini</taxon>
        <taxon>Phyllotreta</taxon>
    </lineage>
</organism>
<feature type="transmembrane region" description="Helical" evidence="9">
    <location>
        <begin position="390"/>
        <end position="411"/>
    </location>
</feature>
<keyword evidence="6 9" id="KW-0472">Membrane</keyword>
<keyword evidence="4 9" id="KW-0812">Transmembrane</keyword>
<keyword evidence="5 9" id="KW-1133">Transmembrane helix</keyword>
<keyword evidence="7" id="KW-0675">Receptor</keyword>
<protein>
    <submittedName>
        <fullName evidence="12">Uncharacterized protein</fullName>
    </submittedName>
</protein>
<proteinExistence type="inferred from homology"/>
<evidence type="ECO:0000256" key="9">
    <source>
        <dbReference type="SAM" id="Phobius"/>
    </source>
</evidence>
<gene>
    <name evidence="12" type="ORF">PHYEVI_LOCUS116</name>
</gene>
<dbReference type="SUPFAM" id="SSF53850">
    <property type="entry name" value="Periplasmic binding protein-like II"/>
    <property type="match status" value="1"/>
</dbReference>
<dbReference type="Pfam" id="PF00060">
    <property type="entry name" value="Lig_chan"/>
    <property type="match status" value="1"/>
</dbReference>
<sequence>MRLRWILIFLTETVNVTTAFSVLFSIIQEYGKDHMISEFSCNGKESFNLLKLASQTYQPIRILKIDEKLLQNNVPANTIFVMNLDCNGSRAILRKSDALNLLSLPYKWVLFHSKPLGSYEKYFYDLNFSINSEINALQKYKNGSTILRKIYELKGDLQIENMGIWENNIFKSFDIERITVRRRKNLKNITLNTCIVITNNDSLNHLTDKRDPHIDSISKVNYVLIGHFKDILNVTLNFTIESTWGYKVNSSWTGMIGLLSRKKIDIGGTSLFFTEDRVDVIDYVAMITPTRSYFIFREPKLSYVTNVFILPFDMGVWLSTVALVIIAVFFLYVILNWELTKEIYLKKSNSYYASNNKPTVLDVVLISFGALCQQASHIVPASVPGRITTIVLFLSLMFLYTSYSSNIVALLQSSSSSIKNLQDLLNSRLEVGVDDTVFNRFYFPNATEPTRRALYLKKVAPPGKSDHFMPILDGVKRIREGLFAFHVESGPGYKLIGEIFHEDEKCGLHTIQFLQVIDPWLAIQKRSPYKKLIQIGFRKLMESGIQIRENTLIYHKKPVCVSRGSAFVSVGIVDCYPAVVVLVIGIGTSLFVWAIELLNKRFLVTDYIKNMLKNYLKIKESKHEDLKD</sequence>
<evidence type="ECO:0000259" key="11">
    <source>
        <dbReference type="Pfam" id="PF24576"/>
    </source>
</evidence>
<dbReference type="InterPro" id="IPR057074">
    <property type="entry name" value="IR75A_N"/>
</dbReference>
<dbReference type="PANTHER" id="PTHR42643">
    <property type="entry name" value="IONOTROPIC RECEPTOR 20A-RELATED"/>
    <property type="match status" value="1"/>
</dbReference>
<name>A0A9N9XIY4_PHYSR</name>
<accession>A0A9N9XIY4</accession>
<feature type="transmembrane region" description="Helical" evidence="9">
    <location>
        <begin position="316"/>
        <end position="339"/>
    </location>
</feature>
<evidence type="ECO:0000256" key="6">
    <source>
        <dbReference type="ARBA" id="ARBA00023136"/>
    </source>
</evidence>
<feature type="domain" description="Ionotropic glutamate receptor C-terminal" evidence="10">
    <location>
        <begin position="315"/>
        <end position="503"/>
    </location>
</feature>
<dbReference type="GO" id="GO:0005886">
    <property type="term" value="C:plasma membrane"/>
    <property type="evidence" value="ECO:0007669"/>
    <property type="project" value="UniProtKB-SubCell"/>
</dbReference>
<evidence type="ECO:0000256" key="5">
    <source>
        <dbReference type="ARBA" id="ARBA00022989"/>
    </source>
</evidence>
<dbReference type="Pfam" id="PF24576">
    <property type="entry name" value="IR75A_N"/>
    <property type="match status" value="1"/>
</dbReference>
<keyword evidence="8" id="KW-0325">Glycoprotein</keyword>
<dbReference type="OrthoDB" id="6117597at2759"/>
<dbReference type="InterPro" id="IPR052192">
    <property type="entry name" value="Insect_Ionotropic_Sensory_Rcpt"/>
</dbReference>
<dbReference type="Gene3D" id="1.10.287.70">
    <property type="match status" value="1"/>
</dbReference>
<evidence type="ECO:0000259" key="10">
    <source>
        <dbReference type="Pfam" id="PF00060"/>
    </source>
</evidence>
<dbReference type="GO" id="GO:0015276">
    <property type="term" value="F:ligand-gated monoatomic ion channel activity"/>
    <property type="evidence" value="ECO:0007669"/>
    <property type="project" value="InterPro"/>
</dbReference>
<dbReference type="PANTHER" id="PTHR42643:SF33">
    <property type="entry name" value="GLUTAMATE RECEPTOR 2-LIKE PROTEIN"/>
    <property type="match status" value="1"/>
</dbReference>
<evidence type="ECO:0000313" key="13">
    <source>
        <dbReference type="Proteomes" id="UP001153712"/>
    </source>
</evidence>
<evidence type="ECO:0000256" key="2">
    <source>
        <dbReference type="ARBA" id="ARBA00008685"/>
    </source>
</evidence>
<feature type="transmembrane region" description="Helical" evidence="9">
    <location>
        <begin position="566"/>
        <end position="595"/>
    </location>
</feature>
<comment type="similarity">
    <text evidence="2">Belongs to the glutamate-gated ion channel (TC 1.A.10.1) family.</text>
</comment>
<dbReference type="InterPro" id="IPR001320">
    <property type="entry name" value="Iontro_rcpt_C"/>
</dbReference>
<reference evidence="12" key="1">
    <citation type="submission" date="2022-01" db="EMBL/GenBank/DDBJ databases">
        <authorList>
            <person name="King R."/>
        </authorList>
    </citation>
    <scope>NUCLEOTIDE SEQUENCE</scope>
</reference>
<feature type="transmembrane region" description="Helical" evidence="9">
    <location>
        <begin position="6"/>
        <end position="27"/>
    </location>
</feature>
<dbReference type="EMBL" id="OU900094">
    <property type="protein sequence ID" value="CAG9853643.1"/>
    <property type="molecule type" value="Genomic_DNA"/>
</dbReference>
<dbReference type="Gene3D" id="3.40.190.10">
    <property type="entry name" value="Periplasmic binding protein-like II"/>
    <property type="match status" value="1"/>
</dbReference>
<keyword evidence="3" id="KW-1003">Cell membrane</keyword>
<evidence type="ECO:0000313" key="12">
    <source>
        <dbReference type="EMBL" id="CAG9853643.1"/>
    </source>
</evidence>
<evidence type="ECO:0000256" key="4">
    <source>
        <dbReference type="ARBA" id="ARBA00022692"/>
    </source>
</evidence>
<feature type="domain" description="Ionotropic receptor 75a N-terminal" evidence="11">
    <location>
        <begin position="67"/>
        <end position="196"/>
    </location>
</feature>
<evidence type="ECO:0000256" key="7">
    <source>
        <dbReference type="ARBA" id="ARBA00023170"/>
    </source>
</evidence>
<dbReference type="Proteomes" id="UP001153712">
    <property type="component" value="Chromosome 1"/>
</dbReference>
<dbReference type="GO" id="GO:0050906">
    <property type="term" value="P:detection of stimulus involved in sensory perception"/>
    <property type="evidence" value="ECO:0007669"/>
    <property type="project" value="UniProtKB-ARBA"/>
</dbReference>
<evidence type="ECO:0000256" key="3">
    <source>
        <dbReference type="ARBA" id="ARBA00022475"/>
    </source>
</evidence>
<evidence type="ECO:0000256" key="1">
    <source>
        <dbReference type="ARBA" id="ARBA00004651"/>
    </source>
</evidence>
<evidence type="ECO:0000256" key="8">
    <source>
        <dbReference type="ARBA" id="ARBA00023180"/>
    </source>
</evidence>
<comment type="subcellular location">
    <subcellularLocation>
        <location evidence="1">Cell membrane</location>
        <topology evidence="1">Multi-pass membrane protein</topology>
    </subcellularLocation>
</comment>
<keyword evidence="13" id="KW-1185">Reference proteome</keyword>
<dbReference type="AlphaFoldDB" id="A0A9N9XIY4"/>